<feature type="transmembrane region" description="Helical" evidence="6">
    <location>
        <begin position="61"/>
        <end position="87"/>
    </location>
</feature>
<evidence type="ECO:0000313" key="8">
    <source>
        <dbReference type="Proteomes" id="UP000297975"/>
    </source>
</evidence>
<dbReference type="RefSeq" id="WP_134338485.1">
    <property type="nucleotide sequence ID" value="NZ_SOPW01000001.1"/>
</dbReference>
<reference evidence="7 8" key="1">
    <citation type="submission" date="2019-03" db="EMBL/GenBank/DDBJ databases">
        <authorList>
            <person name="He R.-H."/>
        </authorList>
    </citation>
    <scope>NUCLEOTIDE SEQUENCE [LARGE SCALE GENOMIC DNA]</scope>
    <source>
        <strain evidence="8">SH 714</strain>
    </source>
</reference>
<evidence type="ECO:0000256" key="2">
    <source>
        <dbReference type="ARBA" id="ARBA00009773"/>
    </source>
</evidence>
<evidence type="ECO:0000256" key="4">
    <source>
        <dbReference type="ARBA" id="ARBA00022989"/>
    </source>
</evidence>
<dbReference type="NCBIfam" id="TIGR02872">
    <property type="entry name" value="spore_ytvI"/>
    <property type="match status" value="1"/>
</dbReference>
<evidence type="ECO:0000256" key="1">
    <source>
        <dbReference type="ARBA" id="ARBA00004141"/>
    </source>
</evidence>
<feature type="transmembrane region" description="Helical" evidence="6">
    <location>
        <begin position="316"/>
        <end position="338"/>
    </location>
</feature>
<dbReference type="InterPro" id="IPR002549">
    <property type="entry name" value="AI-2E-like"/>
</dbReference>
<keyword evidence="8" id="KW-1185">Reference proteome</keyword>
<dbReference type="Pfam" id="PF01594">
    <property type="entry name" value="AI-2E_transport"/>
    <property type="match status" value="1"/>
</dbReference>
<evidence type="ECO:0000256" key="3">
    <source>
        <dbReference type="ARBA" id="ARBA00022692"/>
    </source>
</evidence>
<evidence type="ECO:0000313" key="7">
    <source>
        <dbReference type="EMBL" id="TFB25025.1"/>
    </source>
</evidence>
<comment type="similarity">
    <text evidence="2">Belongs to the autoinducer-2 exporter (AI-2E) (TC 2.A.86) family.</text>
</comment>
<keyword evidence="5 6" id="KW-0472">Membrane</keyword>
<comment type="subcellular location">
    <subcellularLocation>
        <location evidence="1">Membrane</location>
        <topology evidence="1">Multi-pass membrane protein</topology>
    </subcellularLocation>
</comment>
<dbReference type="PANTHER" id="PTHR21716">
    <property type="entry name" value="TRANSMEMBRANE PROTEIN"/>
    <property type="match status" value="1"/>
</dbReference>
<comment type="caution">
    <text evidence="7">The sequence shown here is derived from an EMBL/GenBank/DDBJ whole genome shotgun (WGS) entry which is preliminary data.</text>
</comment>
<dbReference type="OrthoDB" id="9774361at2"/>
<proteinExistence type="inferred from homology"/>
<dbReference type="AlphaFoldDB" id="A0A4Y8IX81"/>
<dbReference type="EMBL" id="SOPW01000001">
    <property type="protein sequence ID" value="TFB25025.1"/>
    <property type="molecule type" value="Genomic_DNA"/>
</dbReference>
<name>A0A4Y8IX81_9BACI</name>
<protein>
    <submittedName>
        <fullName evidence="7">Sporulation integral membrane protein YtvI</fullName>
    </submittedName>
</protein>
<dbReference type="PANTHER" id="PTHR21716:SF68">
    <property type="entry name" value="TRANSPORT PROTEIN YTVI-RELATED"/>
    <property type="match status" value="1"/>
</dbReference>
<feature type="transmembrane region" description="Helical" evidence="6">
    <location>
        <begin position="250"/>
        <end position="277"/>
    </location>
</feature>
<feature type="transmembrane region" description="Helical" evidence="6">
    <location>
        <begin position="222"/>
        <end position="244"/>
    </location>
</feature>
<feature type="transmembrane region" description="Helical" evidence="6">
    <location>
        <begin position="171"/>
        <end position="190"/>
    </location>
</feature>
<dbReference type="Proteomes" id="UP000297975">
    <property type="component" value="Unassembled WGS sequence"/>
</dbReference>
<keyword evidence="3 6" id="KW-0812">Transmembrane</keyword>
<dbReference type="GO" id="GO:0016020">
    <property type="term" value="C:membrane"/>
    <property type="evidence" value="ECO:0007669"/>
    <property type="project" value="UniProtKB-SubCell"/>
</dbReference>
<keyword evidence="4 6" id="KW-1133">Transmembrane helix</keyword>
<gene>
    <name evidence="7" type="primary">ytvI</name>
    <name evidence="7" type="ORF">E3U55_01135</name>
</gene>
<feature type="transmembrane region" description="Helical" evidence="6">
    <location>
        <begin position="284"/>
        <end position="304"/>
    </location>
</feature>
<accession>A0A4Y8IX81</accession>
<sequence>MAVNYLNLFKLIAWLITITLLVYYVFEFLFPFAVSLIIALMINPVVQVIQKKFHLNRKLSVLTVLFLILLCFITFISFSLVELIHLLQYLIRIMPDSIDELFIKLEQISAQTIERSYQLISSYFNSVQPQSQQFLKEIITEAVRTLKEYSQQLLIVLLNNVMSSITNVLKGSYYLLFIFISTFFISADGPKWLKTVKKSMPQAIKEKMSSMKINFIALVKKYAIAQLIIVFITGSMVLIGLTFFDVRHALAIACIAIILDLIPFIGVSALFVPWLLYLFITSSYLLTIEISILYIILIITRNIIEPKLIGSSIGIHPLMLIIVLFVFVNFFGLLGFLLGPIAVVSFRALTQSGVTQSALDYILTQSNNSEKL</sequence>
<organism evidence="7 8">
    <name type="scientific">Filobacillus milosensis</name>
    <dbReference type="NCBI Taxonomy" id="94137"/>
    <lineage>
        <taxon>Bacteria</taxon>
        <taxon>Bacillati</taxon>
        <taxon>Bacillota</taxon>
        <taxon>Bacilli</taxon>
        <taxon>Bacillales</taxon>
        <taxon>Bacillaceae</taxon>
        <taxon>Filobacillus</taxon>
    </lineage>
</organism>
<dbReference type="InterPro" id="IPR014227">
    <property type="entry name" value="YtvI-like"/>
</dbReference>
<evidence type="ECO:0000256" key="5">
    <source>
        <dbReference type="ARBA" id="ARBA00023136"/>
    </source>
</evidence>
<dbReference type="GO" id="GO:0055085">
    <property type="term" value="P:transmembrane transport"/>
    <property type="evidence" value="ECO:0007669"/>
    <property type="project" value="TreeGrafter"/>
</dbReference>
<evidence type="ECO:0000256" key="6">
    <source>
        <dbReference type="SAM" id="Phobius"/>
    </source>
</evidence>